<organism evidence="2 3">
    <name type="scientific">Hartmannibacter diazotrophicus</name>
    <dbReference type="NCBI Taxonomy" id="1482074"/>
    <lineage>
        <taxon>Bacteria</taxon>
        <taxon>Pseudomonadati</taxon>
        <taxon>Pseudomonadota</taxon>
        <taxon>Alphaproteobacteria</taxon>
        <taxon>Hyphomicrobiales</taxon>
        <taxon>Pleomorphomonadaceae</taxon>
        <taxon>Hartmannibacter</taxon>
    </lineage>
</organism>
<proteinExistence type="predicted"/>
<feature type="region of interest" description="Disordered" evidence="1">
    <location>
        <begin position="34"/>
        <end position="54"/>
    </location>
</feature>
<name>A0A2C9D5D2_9HYPH</name>
<sequence length="54" mass="6170">MADLGRKADYCPSDLQTETLLYTPHRQVLDVAKALQDNQEPKSPKEITKSIQRK</sequence>
<reference evidence="3" key="1">
    <citation type="submission" date="2017-09" db="EMBL/GenBank/DDBJ databases">
        <title>Genome sequence of Nannocystis excedens DSM 71.</title>
        <authorList>
            <person name="Blom J."/>
        </authorList>
    </citation>
    <scope>NUCLEOTIDE SEQUENCE [LARGE SCALE GENOMIC DNA]</scope>
    <source>
        <strain evidence="3">type strain: E19</strain>
    </source>
</reference>
<evidence type="ECO:0000313" key="3">
    <source>
        <dbReference type="Proteomes" id="UP000223606"/>
    </source>
</evidence>
<dbReference type="Proteomes" id="UP000223606">
    <property type="component" value="Chromosome 1"/>
</dbReference>
<accession>A0A2C9D5D2</accession>
<evidence type="ECO:0000256" key="1">
    <source>
        <dbReference type="SAM" id="MobiDB-lite"/>
    </source>
</evidence>
<dbReference type="KEGG" id="hdi:HDIA_1955"/>
<evidence type="ECO:0000313" key="2">
    <source>
        <dbReference type="EMBL" id="SON55496.1"/>
    </source>
</evidence>
<feature type="compositionally biased region" description="Basic and acidic residues" evidence="1">
    <location>
        <begin position="39"/>
        <end position="48"/>
    </location>
</feature>
<dbReference type="EMBL" id="LT960614">
    <property type="protein sequence ID" value="SON55496.1"/>
    <property type="molecule type" value="Genomic_DNA"/>
</dbReference>
<dbReference type="AlphaFoldDB" id="A0A2C9D5D2"/>
<protein>
    <submittedName>
        <fullName evidence="2">Uncharacterized protein</fullName>
    </submittedName>
</protein>
<keyword evidence="3" id="KW-1185">Reference proteome</keyword>
<gene>
    <name evidence="2" type="ORF">HDIA_1955</name>
</gene>